<reference evidence="6 7" key="1">
    <citation type="submission" date="2024-04" db="EMBL/GenBank/DDBJ databases">
        <title>A novel species isolated from cricket.</title>
        <authorList>
            <person name="Wang H.-C."/>
        </authorList>
    </citation>
    <scope>NUCLEOTIDE SEQUENCE [LARGE SCALE GENOMIC DNA]</scope>
    <source>
        <strain evidence="6 7">WL0021</strain>
    </source>
</reference>
<gene>
    <name evidence="6" type="ORF">WJT86_11350</name>
</gene>
<dbReference type="CDD" id="cd00092">
    <property type="entry name" value="HTH_CRP"/>
    <property type="match status" value="1"/>
</dbReference>
<keyword evidence="3" id="KW-0804">Transcription</keyword>
<dbReference type="Proteomes" id="UP001418637">
    <property type="component" value="Unassembled WGS sequence"/>
</dbReference>
<dbReference type="SUPFAM" id="SSF51206">
    <property type="entry name" value="cAMP-binding domain-like"/>
    <property type="match status" value="1"/>
</dbReference>
<evidence type="ECO:0000259" key="5">
    <source>
        <dbReference type="PROSITE" id="PS51063"/>
    </source>
</evidence>
<dbReference type="Pfam" id="PF00325">
    <property type="entry name" value="Crp"/>
    <property type="match status" value="1"/>
</dbReference>
<name>A0ABV0BL66_9HYPH</name>
<dbReference type="PROSITE" id="PS00042">
    <property type="entry name" value="HTH_CRP_1"/>
    <property type="match status" value="1"/>
</dbReference>
<keyword evidence="7" id="KW-1185">Reference proteome</keyword>
<dbReference type="SUPFAM" id="SSF46785">
    <property type="entry name" value="Winged helix' DNA-binding domain"/>
    <property type="match status" value="1"/>
</dbReference>
<feature type="domain" description="HTH crp-type" evidence="5">
    <location>
        <begin position="174"/>
        <end position="247"/>
    </location>
</feature>
<dbReference type="InterPro" id="IPR012318">
    <property type="entry name" value="HTH_CRP"/>
</dbReference>
<evidence type="ECO:0000259" key="4">
    <source>
        <dbReference type="PROSITE" id="PS50042"/>
    </source>
</evidence>
<dbReference type="InterPro" id="IPR018335">
    <property type="entry name" value="Tscrpt_reg_HTH_Crp-type_CS"/>
</dbReference>
<dbReference type="EMBL" id="JBBYXI010000004">
    <property type="protein sequence ID" value="MEN3931649.1"/>
    <property type="molecule type" value="Genomic_DNA"/>
</dbReference>
<protein>
    <submittedName>
        <fullName evidence="6">Helix-turn-helix domain-containing protein</fullName>
    </submittedName>
</protein>
<dbReference type="PANTHER" id="PTHR24567:SF75">
    <property type="entry name" value="FUMARATE AND NITRATE REDUCTION REGULATORY PROTEIN"/>
    <property type="match status" value="1"/>
</dbReference>
<evidence type="ECO:0000256" key="2">
    <source>
        <dbReference type="ARBA" id="ARBA00023125"/>
    </source>
</evidence>
<dbReference type="Pfam" id="PF00027">
    <property type="entry name" value="cNMP_binding"/>
    <property type="match status" value="1"/>
</dbReference>
<dbReference type="InterPro" id="IPR014710">
    <property type="entry name" value="RmlC-like_jellyroll"/>
</dbReference>
<dbReference type="InterPro" id="IPR050397">
    <property type="entry name" value="Env_Response_Regulators"/>
</dbReference>
<dbReference type="Gene3D" id="1.10.10.10">
    <property type="entry name" value="Winged helix-like DNA-binding domain superfamily/Winged helix DNA-binding domain"/>
    <property type="match status" value="1"/>
</dbReference>
<keyword evidence="2" id="KW-0238">DNA-binding</keyword>
<dbReference type="PRINTS" id="PR00034">
    <property type="entry name" value="HTHCRP"/>
</dbReference>
<dbReference type="PROSITE" id="PS50042">
    <property type="entry name" value="CNMP_BINDING_3"/>
    <property type="match status" value="1"/>
</dbReference>
<evidence type="ECO:0000313" key="6">
    <source>
        <dbReference type="EMBL" id="MEN3931649.1"/>
    </source>
</evidence>
<dbReference type="SMART" id="SM00419">
    <property type="entry name" value="HTH_CRP"/>
    <property type="match status" value="1"/>
</dbReference>
<dbReference type="CDD" id="cd00038">
    <property type="entry name" value="CAP_ED"/>
    <property type="match status" value="1"/>
</dbReference>
<dbReference type="InterPro" id="IPR036388">
    <property type="entry name" value="WH-like_DNA-bd_sf"/>
</dbReference>
<accession>A0ABV0BL66</accession>
<dbReference type="InterPro" id="IPR036390">
    <property type="entry name" value="WH_DNA-bd_sf"/>
</dbReference>
<evidence type="ECO:0000256" key="3">
    <source>
        <dbReference type="ARBA" id="ARBA00023163"/>
    </source>
</evidence>
<proteinExistence type="predicted"/>
<feature type="domain" description="Cyclic nucleotide-binding" evidence="4">
    <location>
        <begin position="43"/>
        <end position="112"/>
    </location>
</feature>
<dbReference type="InterPro" id="IPR000595">
    <property type="entry name" value="cNMP-bd_dom"/>
</dbReference>
<evidence type="ECO:0000256" key="1">
    <source>
        <dbReference type="ARBA" id="ARBA00023015"/>
    </source>
</evidence>
<dbReference type="RefSeq" id="WP_346337692.1">
    <property type="nucleotide sequence ID" value="NZ_JBBYXI010000004.1"/>
</dbReference>
<sequence length="254" mass="28305">MLLQPKKFKDPVEPAFGDPNCGGCVLDPSGCLCDGCKIRPLSVCNVLNEQEIKTFRNLGHSVGYNAKTSLFSQDEEADAVFNLTEGMVRLYKLLPDGRRQIVGFALPGDFLGLAFEPTYSFSADAVTSAVACRFPRKLFEAYVDQTPALLKRLHEAATYELTLAREQMVLLGRRSAEERIAAFLIGLRDRLYRIGYHSPTLRLPMSRQDIADFLGLTIETVSRTLTKLAKDKVILIVPDGIRFLKMEKLETLAA</sequence>
<dbReference type="SMART" id="SM00100">
    <property type="entry name" value="cNMP"/>
    <property type="match status" value="1"/>
</dbReference>
<dbReference type="InterPro" id="IPR018490">
    <property type="entry name" value="cNMP-bd_dom_sf"/>
</dbReference>
<dbReference type="Gene3D" id="2.60.120.10">
    <property type="entry name" value="Jelly Rolls"/>
    <property type="match status" value="1"/>
</dbReference>
<dbReference type="PANTHER" id="PTHR24567">
    <property type="entry name" value="CRP FAMILY TRANSCRIPTIONAL REGULATORY PROTEIN"/>
    <property type="match status" value="1"/>
</dbReference>
<keyword evidence="1" id="KW-0805">Transcription regulation</keyword>
<evidence type="ECO:0000313" key="7">
    <source>
        <dbReference type="Proteomes" id="UP001418637"/>
    </source>
</evidence>
<organism evidence="6 7">
    <name type="scientific">Hohaiivirga grylli</name>
    <dbReference type="NCBI Taxonomy" id="3133970"/>
    <lineage>
        <taxon>Bacteria</taxon>
        <taxon>Pseudomonadati</taxon>
        <taxon>Pseudomonadota</taxon>
        <taxon>Alphaproteobacteria</taxon>
        <taxon>Hyphomicrobiales</taxon>
        <taxon>Methylobacteriaceae</taxon>
        <taxon>Hohaiivirga</taxon>
    </lineage>
</organism>
<comment type="caution">
    <text evidence="6">The sequence shown here is derived from an EMBL/GenBank/DDBJ whole genome shotgun (WGS) entry which is preliminary data.</text>
</comment>
<dbReference type="PROSITE" id="PS51063">
    <property type="entry name" value="HTH_CRP_2"/>
    <property type="match status" value="1"/>
</dbReference>